<organism evidence="2 3">
    <name type="scientific">Ustilago hordei</name>
    <name type="common">Barley covered smut fungus</name>
    <dbReference type="NCBI Taxonomy" id="120017"/>
    <lineage>
        <taxon>Eukaryota</taxon>
        <taxon>Fungi</taxon>
        <taxon>Dikarya</taxon>
        <taxon>Basidiomycota</taxon>
        <taxon>Ustilaginomycotina</taxon>
        <taxon>Ustilaginomycetes</taxon>
        <taxon>Ustilaginales</taxon>
        <taxon>Ustilaginaceae</taxon>
        <taxon>Ustilago</taxon>
    </lineage>
</organism>
<comment type="caution">
    <text evidence="2">The sequence shown here is derived from an EMBL/GenBank/DDBJ whole genome shotgun (WGS) entry which is preliminary data.</text>
</comment>
<dbReference type="HOGENOM" id="CLU_2544305_0_0_1"/>
<reference evidence="2 3" key="1">
    <citation type="journal article" date="2012" name="Plant Cell">
        <title>Genome comparison of barley and maize smut fungi reveals targeted loss of RNA silencing components and species-specific presence of transposable elements.</title>
        <authorList>
            <person name="Laurie J.D."/>
            <person name="Ali S."/>
            <person name="Linning R."/>
            <person name="Mannhaupt G."/>
            <person name="Wong P."/>
            <person name="Gueldener U."/>
            <person name="Muensterkoetter M."/>
            <person name="Moore R."/>
            <person name="Kahmann R."/>
            <person name="Bakkeren G."/>
            <person name="Schirawski J."/>
        </authorList>
    </citation>
    <scope>NUCLEOTIDE SEQUENCE [LARGE SCALE GENOMIC DNA]</scope>
    <source>
        <strain evidence="3">Uh4875-4</strain>
    </source>
</reference>
<protein>
    <submittedName>
        <fullName evidence="2">Uncharacterized protein</fullName>
    </submittedName>
</protein>
<dbReference type="EMBL" id="CAGI01000145">
    <property type="protein sequence ID" value="CCF49488.1"/>
    <property type="molecule type" value="Genomic_DNA"/>
</dbReference>
<name>I2FRE5_USTHO</name>
<evidence type="ECO:0000313" key="3">
    <source>
        <dbReference type="Proteomes" id="UP000006174"/>
    </source>
</evidence>
<accession>I2FRE5</accession>
<dbReference type="Proteomes" id="UP000006174">
    <property type="component" value="Unassembled WGS sequence"/>
</dbReference>
<evidence type="ECO:0000313" key="2">
    <source>
        <dbReference type="EMBL" id="CCF49488.1"/>
    </source>
</evidence>
<proteinExistence type="predicted"/>
<keyword evidence="3" id="KW-1185">Reference proteome</keyword>
<sequence>MPSQPNNLHPANDPSHEEPSDNQAEMILVPAEHQRFTESDSNSSDDSDSDDSKLSEPLLDLNDINKMNINTLRNIITQSTLCK</sequence>
<gene>
    <name evidence="2" type="ORF">UHOR_07457</name>
</gene>
<feature type="region of interest" description="Disordered" evidence="1">
    <location>
        <begin position="1"/>
        <end position="58"/>
    </location>
</feature>
<evidence type="ECO:0000256" key="1">
    <source>
        <dbReference type="SAM" id="MobiDB-lite"/>
    </source>
</evidence>
<dbReference type="AlphaFoldDB" id="I2FRE5"/>